<keyword evidence="2" id="KW-1185">Reference proteome</keyword>
<evidence type="ECO:0000313" key="1">
    <source>
        <dbReference type="EMBL" id="KZT32383.1"/>
    </source>
</evidence>
<protein>
    <submittedName>
        <fullName evidence="1">Uncharacterized protein</fullName>
    </submittedName>
</protein>
<gene>
    <name evidence="1" type="ORF">SISSUDRAFT_543286</name>
</gene>
<proteinExistence type="predicted"/>
<organism evidence="1 2">
    <name type="scientific">Sistotremastrum suecicum HHB10207 ss-3</name>
    <dbReference type="NCBI Taxonomy" id="1314776"/>
    <lineage>
        <taxon>Eukaryota</taxon>
        <taxon>Fungi</taxon>
        <taxon>Dikarya</taxon>
        <taxon>Basidiomycota</taxon>
        <taxon>Agaricomycotina</taxon>
        <taxon>Agaricomycetes</taxon>
        <taxon>Sistotremastrales</taxon>
        <taxon>Sistotremastraceae</taxon>
        <taxon>Sistotremastrum</taxon>
    </lineage>
</organism>
<dbReference type="Proteomes" id="UP000076798">
    <property type="component" value="Unassembled WGS sequence"/>
</dbReference>
<accession>A0A165XNQ7</accession>
<dbReference type="EMBL" id="KV428341">
    <property type="protein sequence ID" value="KZT32383.1"/>
    <property type="molecule type" value="Genomic_DNA"/>
</dbReference>
<evidence type="ECO:0000313" key="2">
    <source>
        <dbReference type="Proteomes" id="UP000076798"/>
    </source>
</evidence>
<name>A0A165XNQ7_9AGAM</name>
<dbReference type="AlphaFoldDB" id="A0A165XNQ7"/>
<sequence length="255" mass="30081">MTHPPSTYLEFVRGFPVDIKSLYIGCYLRDNKRPIWTLEVLRRRALDDRAPVTKLPKELYWEIKKHYQDMLLDELEETMRSDGLDLSDLDSVHFRERASHEELSKAELIINRVEHNLSLSLQSHFGLTFVLCPDYFDEDITNTPVIGRYEHGLYGFVSVWNRTQCTDEMTLLPAIRKPDQVWGITSMATFSEAEKRRLHKAQKKLKLAPPLFNPIVFNRNANTWGKRQSHYHEPEDEPESYEFSEPNLYIVQRVR</sequence>
<reference evidence="1 2" key="1">
    <citation type="journal article" date="2016" name="Mol. Biol. Evol.">
        <title>Comparative Genomics of Early-Diverging Mushroom-Forming Fungi Provides Insights into the Origins of Lignocellulose Decay Capabilities.</title>
        <authorList>
            <person name="Nagy L.G."/>
            <person name="Riley R."/>
            <person name="Tritt A."/>
            <person name="Adam C."/>
            <person name="Daum C."/>
            <person name="Floudas D."/>
            <person name="Sun H."/>
            <person name="Yadav J.S."/>
            <person name="Pangilinan J."/>
            <person name="Larsson K.H."/>
            <person name="Matsuura K."/>
            <person name="Barry K."/>
            <person name="Labutti K."/>
            <person name="Kuo R."/>
            <person name="Ohm R.A."/>
            <person name="Bhattacharya S.S."/>
            <person name="Shirouzu T."/>
            <person name="Yoshinaga Y."/>
            <person name="Martin F.M."/>
            <person name="Grigoriev I.V."/>
            <person name="Hibbett D.S."/>
        </authorList>
    </citation>
    <scope>NUCLEOTIDE SEQUENCE [LARGE SCALE GENOMIC DNA]</scope>
    <source>
        <strain evidence="1 2">HHB10207 ss-3</strain>
    </source>
</reference>